<evidence type="ECO:0000256" key="7">
    <source>
        <dbReference type="SAM" id="MobiDB-lite"/>
    </source>
</evidence>
<dbReference type="InterPro" id="IPR002692">
    <property type="entry name" value="S45"/>
</dbReference>
<dbReference type="PIRSF" id="PIRSF001227">
    <property type="entry name" value="Pen_acylase"/>
    <property type="match status" value="1"/>
</dbReference>
<dbReference type="InterPro" id="IPR023343">
    <property type="entry name" value="Penicillin_amidase_dom1"/>
</dbReference>
<dbReference type="RefSeq" id="WP_104830798.1">
    <property type="nucleotide sequence ID" value="NZ_PJCH01000011.1"/>
</dbReference>
<evidence type="ECO:0000256" key="6">
    <source>
        <dbReference type="PIRSR" id="PIRSR001227-2"/>
    </source>
</evidence>
<dbReference type="Gene3D" id="1.10.1400.10">
    <property type="match status" value="1"/>
</dbReference>
<dbReference type="Proteomes" id="UP000239504">
    <property type="component" value="Unassembled WGS sequence"/>
</dbReference>
<dbReference type="PANTHER" id="PTHR34218:SF3">
    <property type="entry name" value="ACYL-HOMOSERINE LACTONE ACYLASE PVDQ"/>
    <property type="match status" value="1"/>
</dbReference>
<evidence type="ECO:0000256" key="2">
    <source>
        <dbReference type="ARBA" id="ARBA00022729"/>
    </source>
</evidence>
<evidence type="ECO:0000256" key="4">
    <source>
        <dbReference type="ARBA" id="ARBA00023145"/>
    </source>
</evidence>
<dbReference type="PANTHER" id="PTHR34218">
    <property type="entry name" value="PEPTIDASE S45 PENICILLIN AMIDASE"/>
    <property type="match status" value="1"/>
</dbReference>
<feature type="binding site" evidence="6">
    <location>
        <position position="287"/>
    </location>
    <ligand>
        <name>Ca(2+)</name>
        <dbReference type="ChEBI" id="CHEBI:29108"/>
    </ligand>
</feature>
<accession>A0A2S7K2F7</accession>
<keyword evidence="6" id="KW-0479">Metal-binding</keyword>
<dbReference type="EMBL" id="PJCH01000011">
    <property type="protein sequence ID" value="PQA86680.1"/>
    <property type="molecule type" value="Genomic_DNA"/>
</dbReference>
<proteinExistence type="inferred from homology"/>
<name>A0A2S7K2F7_9PROT</name>
<dbReference type="GO" id="GO:0017000">
    <property type="term" value="P:antibiotic biosynthetic process"/>
    <property type="evidence" value="ECO:0007669"/>
    <property type="project" value="InterPro"/>
</dbReference>
<dbReference type="AlphaFoldDB" id="A0A2S7K2F7"/>
<feature type="binding site" evidence="6">
    <location>
        <position position="285"/>
    </location>
    <ligand>
        <name>Ca(2+)</name>
        <dbReference type="ChEBI" id="CHEBI:29108"/>
    </ligand>
</feature>
<comment type="cofactor">
    <cofactor evidence="6">
        <name>Ca(2+)</name>
        <dbReference type="ChEBI" id="CHEBI:29108"/>
    </cofactor>
    <text evidence="6">Binds 1 Ca(2+) ion per dimer.</text>
</comment>
<evidence type="ECO:0000256" key="1">
    <source>
        <dbReference type="ARBA" id="ARBA00006586"/>
    </source>
</evidence>
<dbReference type="InterPro" id="IPR014395">
    <property type="entry name" value="Pen/GL7ACA/AHL_acylase"/>
</dbReference>
<dbReference type="OrthoDB" id="9760084at2"/>
<evidence type="ECO:0000256" key="3">
    <source>
        <dbReference type="ARBA" id="ARBA00022801"/>
    </source>
</evidence>
<keyword evidence="6" id="KW-0106">Calcium</keyword>
<feature type="region of interest" description="Disordered" evidence="7">
    <location>
        <begin position="457"/>
        <end position="483"/>
    </location>
</feature>
<dbReference type="SUPFAM" id="SSF56235">
    <property type="entry name" value="N-terminal nucleophile aminohydrolases (Ntn hydrolases)"/>
    <property type="match status" value="1"/>
</dbReference>
<dbReference type="Gene3D" id="1.10.439.10">
    <property type="entry name" value="Penicillin Amidohydrolase, domain 1"/>
    <property type="match status" value="1"/>
</dbReference>
<protein>
    <submittedName>
        <fullName evidence="8">Penicillin amidase</fullName>
    </submittedName>
</protein>
<gene>
    <name evidence="8" type="ORF">CW354_14380</name>
</gene>
<dbReference type="Gene3D" id="3.60.20.10">
    <property type="entry name" value="Glutamine Phosphoribosylpyrophosphate, subunit 1, domain 1"/>
    <property type="match status" value="1"/>
</dbReference>
<dbReference type="GO" id="GO:0046872">
    <property type="term" value="F:metal ion binding"/>
    <property type="evidence" value="ECO:0007669"/>
    <property type="project" value="UniProtKB-KW"/>
</dbReference>
<evidence type="ECO:0000313" key="8">
    <source>
        <dbReference type="EMBL" id="PQA86680.1"/>
    </source>
</evidence>
<comment type="caution">
    <text evidence="8">The sequence shown here is derived from an EMBL/GenBank/DDBJ whole genome shotgun (WGS) entry which is preliminary data.</text>
</comment>
<keyword evidence="3" id="KW-0378">Hydrolase</keyword>
<dbReference type="Gene3D" id="2.30.120.10">
    <property type="match status" value="1"/>
</dbReference>
<feature type="active site" description="Nucleophile" evidence="5">
    <location>
        <position position="212"/>
    </location>
</feature>
<dbReference type="InterPro" id="IPR043147">
    <property type="entry name" value="Penicillin_amidase_A-knob"/>
</dbReference>
<keyword evidence="4" id="KW-0865">Zymogen</keyword>
<sequence length="714" mass="78356">MLKILKFGGLALLVILAGAALYLKTPAPAPFDAAAAREAAKAFDARIIRDAFGVPHIYGARDADVAFGLAYAHAEDDWKTIETVILFSRGDLARRDGEDAAVTDYLIRAMGAGDDIAERYETDLVARTRALAEAYAAGINFYCAEDRARCTRDALPVKGEDVVAGFAARQPFFYGLDNHLKKLFDGEVDIEERAATAREAFLKVPAGFETGSNAIAVAPVRSADGHTRLMVNSHQPYTGPVAWYEARVKSEEGWDMIGGIFPGSPVILHGAGPDLGWAFTVNKPDLVDAYKLEVDDPKKPSMYRFDGGWREFDVKEIKFRVKLWGPFSLPVTRRALTSVHGPVFETDKGWFAVSYAGRGEIRALEQYYRMNRASDYAEWRAAMEMLALPSLNAVYADGDGVIAYYYNAAIPKRAAGPDWSKAQDGSDPALVWAGKRTLNDVPQVVMPLSGYVVNANHTPFQSSGPEDNPDPADFPPHYGVDRRTTNRGLREQALYGGDPSITSEDFVAYKIDHVYAENSRVMELVRDLAAGDAADLEEERAVLAAWDGAVTKDSRSAALAVLTAQRARGTLLNDEDVETPDYETALRDISAELKEKFGRIDPTWGEAVRLKRGDLSLPLNGGPDTLRAVYPERDGEGPLKAVGGDTYILYADWSGARDVEIKTIHQFGSATLDETSPHYADQAPIFAAEEWKEPPMELEALFEEATRDYRVGGE</sequence>
<dbReference type="Pfam" id="PF01804">
    <property type="entry name" value="Penicil_amidase"/>
    <property type="match status" value="1"/>
</dbReference>
<dbReference type="GO" id="GO:0016811">
    <property type="term" value="F:hydrolase activity, acting on carbon-nitrogen (but not peptide) bonds, in linear amides"/>
    <property type="evidence" value="ECO:0007669"/>
    <property type="project" value="InterPro"/>
</dbReference>
<comment type="similarity">
    <text evidence="1">Belongs to the peptidase S45 family.</text>
</comment>
<reference evidence="8 9" key="1">
    <citation type="submission" date="2017-12" db="EMBL/GenBank/DDBJ databases">
        <authorList>
            <person name="Hurst M.R.H."/>
        </authorList>
    </citation>
    <scope>NUCLEOTIDE SEQUENCE [LARGE SCALE GENOMIC DNA]</scope>
    <source>
        <strain evidence="8 9">SY-3-19</strain>
    </source>
</reference>
<organism evidence="8 9">
    <name type="scientific">Hyphococcus luteus</name>
    <dbReference type="NCBI Taxonomy" id="2058213"/>
    <lineage>
        <taxon>Bacteria</taxon>
        <taxon>Pseudomonadati</taxon>
        <taxon>Pseudomonadota</taxon>
        <taxon>Alphaproteobacteria</taxon>
        <taxon>Parvularculales</taxon>
        <taxon>Parvularculaceae</taxon>
        <taxon>Hyphococcus</taxon>
    </lineage>
</organism>
<dbReference type="InterPro" id="IPR029055">
    <property type="entry name" value="Ntn_hydrolases_N"/>
</dbReference>
<evidence type="ECO:0000313" key="9">
    <source>
        <dbReference type="Proteomes" id="UP000239504"/>
    </source>
</evidence>
<keyword evidence="9" id="KW-1185">Reference proteome</keyword>
<evidence type="ECO:0000256" key="5">
    <source>
        <dbReference type="PIRSR" id="PIRSR001227-1"/>
    </source>
</evidence>
<dbReference type="InterPro" id="IPR043146">
    <property type="entry name" value="Penicillin_amidase_N_B-knob"/>
</dbReference>
<keyword evidence="2" id="KW-0732">Signal</keyword>
<feature type="binding site" evidence="6">
    <location>
        <position position="288"/>
    </location>
    <ligand>
        <name>Ca(2+)</name>
        <dbReference type="ChEBI" id="CHEBI:29108"/>
    </ligand>
</feature>